<organism evidence="1 2">
    <name type="scientific">Candidatus Brachybacterium intestinipullorum</name>
    <dbReference type="NCBI Taxonomy" id="2838512"/>
    <lineage>
        <taxon>Bacteria</taxon>
        <taxon>Bacillati</taxon>
        <taxon>Actinomycetota</taxon>
        <taxon>Actinomycetes</taxon>
        <taxon>Micrococcales</taxon>
        <taxon>Dermabacteraceae</taxon>
        <taxon>Brachybacterium</taxon>
    </lineage>
</organism>
<accession>A0A9D2PZG2</accession>
<sequence length="107" mass="11547">MEHLTVAGHPEPVPASEVAAALLRRRLDEVRESRGQEAAQKLETMIGERLGTLLADGAPSIDVATMRSVVEYIELPSEDEPPPTGLGKVFADLKDRAAQRGYGNRIG</sequence>
<name>A0A9D2PZG2_9MICO</name>
<protein>
    <submittedName>
        <fullName evidence="1">Uncharacterized protein</fullName>
    </submittedName>
</protein>
<evidence type="ECO:0000313" key="2">
    <source>
        <dbReference type="Proteomes" id="UP000823854"/>
    </source>
</evidence>
<comment type="caution">
    <text evidence="1">The sequence shown here is derived from an EMBL/GenBank/DDBJ whole genome shotgun (WGS) entry which is preliminary data.</text>
</comment>
<dbReference type="EMBL" id="DWWC01000004">
    <property type="protein sequence ID" value="HJC68100.1"/>
    <property type="molecule type" value="Genomic_DNA"/>
</dbReference>
<evidence type="ECO:0000313" key="1">
    <source>
        <dbReference type="EMBL" id="HJC68100.1"/>
    </source>
</evidence>
<gene>
    <name evidence="1" type="ORF">H9932_00260</name>
</gene>
<dbReference type="AlphaFoldDB" id="A0A9D2PZG2"/>
<proteinExistence type="predicted"/>
<reference evidence="1" key="1">
    <citation type="journal article" date="2021" name="PeerJ">
        <title>Extensive microbial diversity within the chicken gut microbiome revealed by metagenomics and culture.</title>
        <authorList>
            <person name="Gilroy R."/>
            <person name="Ravi A."/>
            <person name="Getino M."/>
            <person name="Pursley I."/>
            <person name="Horton D.L."/>
            <person name="Alikhan N.F."/>
            <person name="Baker D."/>
            <person name="Gharbi K."/>
            <person name="Hall N."/>
            <person name="Watson M."/>
            <person name="Adriaenssens E.M."/>
            <person name="Foster-Nyarko E."/>
            <person name="Jarju S."/>
            <person name="Secka A."/>
            <person name="Antonio M."/>
            <person name="Oren A."/>
            <person name="Chaudhuri R.R."/>
            <person name="La Ragione R."/>
            <person name="Hildebrand F."/>
            <person name="Pallen M.J."/>
        </authorList>
    </citation>
    <scope>NUCLEOTIDE SEQUENCE</scope>
    <source>
        <strain evidence="1">CHK130-7132</strain>
    </source>
</reference>
<dbReference type="Proteomes" id="UP000823854">
    <property type="component" value="Unassembled WGS sequence"/>
</dbReference>
<reference evidence="1" key="2">
    <citation type="submission" date="2021-04" db="EMBL/GenBank/DDBJ databases">
        <authorList>
            <person name="Gilroy R."/>
        </authorList>
    </citation>
    <scope>NUCLEOTIDE SEQUENCE</scope>
    <source>
        <strain evidence="1">CHK130-7132</strain>
    </source>
</reference>